<organism evidence="2 3">
    <name type="scientific">Nesidiocoris tenuis</name>
    <dbReference type="NCBI Taxonomy" id="355587"/>
    <lineage>
        <taxon>Eukaryota</taxon>
        <taxon>Metazoa</taxon>
        <taxon>Ecdysozoa</taxon>
        <taxon>Arthropoda</taxon>
        <taxon>Hexapoda</taxon>
        <taxon>Insecta</taxon>
        <taxon>Pterygota</taxon>
        <taxon>Neoptera</taxon>
        <taxon>Paraneoptera</taxon>
        <taxon>Hemiptera</taxon>
        <taxon>Heteroptera</taxon>
        <taxon>Panheteroptera</taxon>
        <taxon>Cimicomorpha</taxon>
        <taxon>Miridae</taxon>
        <taxon>Dicyphina</taxon>
        <taxon>Nesidiocoris</taxon>
    </lineage>
</organism>
<dbReference type="EMBL" id="CADCXU010015120">
    <property type="protein sequence ID" value="CAB0004625.1"/>
    <property type="molecule type" value="Genomic_DNA"/>
</dbReference>
<feature type="compositionally biased region" description="Low complexity" evidence="1">
    <location>
        <begin position="202"/>
        <end position="212"/>
    </location>
</feature>
<keyword evidence="3" id="KW-1185">Reference proteome</keyword>
<proteinExistence type="predicted"/>
<feature type="compositionally biased region" description="Polar residues" evidence="1">
    <location>
        <begin position="292"/>
        <end position="311"/>
    </location>
</feature>
<feature type="region of interest" description="Disordered" evidence="1">
    <location>
        <begin position="665"/>
        <end position="743"/>
    </location>
</feature>
<feature type="compositionally biased region" description="Basic residues" evidence="1">
    <location>
        <begin position="190"/>
        <end position="201"/>
    </location>
</feature>
<accession>A0A6H5GNJ8</accession>
<sequence length="1073" mass="119520">MFLLPVENSLVSSKEFVRLVEFKYSSTRRPSSRKRLSSNRLSWIHCNSNRLFPPVCRPPSQCRQTDGKTASVPPVCGSDFPYFAILMLNLDTNLDRCPNDAASSEVRDRPTVPGVIDNRSCPGRALPPPRMPKNTSQENHASKNDVCTEAHDCEFFSNFRSSGTLYYEVSGRGCAALIGCTLARATAGGARRRLGRPRRSYPRPSESSARRSVCRSSAFEVPSDCRRFSDLALSNRELQDAVSQWSRGPQTGHRARARRRGYSESSPKVTKRKDNKENVCGAMRGRMRSRSTVKQSSGCPSATNRMRSSAKSLDRNDDEAVVRFVKGEMRGRKHVFVDEREAKLSRTPGRRENKVELLEFDQALPMDVQQLLQSPDDSAFVRQPKINQPLPNFIQCGTNIMSSIWSDTSLERMDEDDVVPAAWEAISSSRWSDARSSILSTAWKLPPFVLEKDIETTSLALTNDNSSSYFSFFGSGSSSTTARGLNHNKNSGFTEVTPGTHVDRKKVKYRRSESGSLYLGPDNNKYFEFKRKGDTSAFVPKFKVRQTEKFCQTDDILLADEAESAPEVKKAADEELNAEEADGLSDGGETAAAADEFFFPGDDRLAEEMVNGSEEDEEEESKPCIQISGCITSWPMSLAIWSNDTLNNNNNSCYNSNYDNKIEQKPTASSATTTTTTKTIKTKDSINKIAQQQNRTKPHLNNNNKQKRSRILSDDGNGRTKKRVQSLQGAHSQRDIAPREVNPNVPSARKERYLTARFAHRDCNPNVLFAHKKRDPNVPSVHRSALLTCHLLPGSAVLACHQPARSAILRVIAPRECNPDVLLALRDLQGAQSCRAVCPQGVHHYVPSARKERVPNVPSARKKRNPDVPLLPGSAILTCRLLARSAILTCHLTARSAILTCHQPVRSAILTCCLPARSAILTCHLPARSAFLTCHLLARRAFLTCHQPARSAILTCHLPARSAFLTCHQPARSAILTCHQPARSAILRAIAPRECTPSALFAHREWNPNALFAHRGPIITNRLLARSAIGTHGSLAGRVIPTCHPPYLVHLFIYFMYLFFKKRNRSLNGEFFF</sequence>
<evidence type="ECO:0000313" key="2">
    <source>
        <dbReference type="EMBL" id="CAB0004625.1"/>
    </source>
</evidence>
<evidence type="ECO:0000256" key="1">
    <source>
        <dbReference type="SAM" id="MobiDB-lite"/>
    </source>
</evidence>
<dbReference type="Proteomes" id="UP000479000">
    <property type="component" value="Unassembled WGS sequence"/>
</dbReference>
<dbReference type="OrthoDB" id="3247158at2759"/>
<reference evidence="2 3" key="1">
    <citation type="submission" date="2020-02" db="EMBL/GenBank/DDBJ databases">
        <authorList>
            <person name="Ferguson B K."/>
        </authorList>
    </citation>
    <scope>NUCLEOTIDE SEQUENCE [LARGE SCALE GENOMIC DNA]</scope>
</reference>
<feature type="region of interest" description="Disordered" evidence="1">
    <location>
        <begin position="101"/>
        <end position="140"/>
    </location>
</feature>
<evidence type="ECO:0000313" key="3">
    <source>
        <dbReference type="Proteomes" id="UP000479000"/>
    </source>
</evidence>
<protein>
    <submittedName>
        <fullName evidence="2">Uncharacterized protein</fullName>
    </submittedName>
</protein>
<feature type="region of interest" description="Disordered" evidence="1">
    <location>
        <begin position="188"/>
        <end position="212"/>
    </location>
</feature>
<name>A0A6H5GNJ8_9HEMI</name>
<feature type="compositionally biased region" description="Low complexity" evidence="1">
    <location>
        <begin position="667"/>
        <end position="679"/>
    </location>
</feature>
<gene>
    <name evidence="2" type="ORF">NTEN_LOCUS10102</name>
</gene>
<feature type="region of interest" description="Disordered" evidence="1">
    <location>
        <begin position="242"/>
        <end position="314"/>
    </location>
</feature>
<dbReference type="AlphaFoldDB" id="A0A6H5GNJ8"/>
<feature type="compositionally biased region" description="Polar residues" evidence="1">
    <location>
        <begin position="688"/>
        <end position="704"/>
    </location>
</feature>